<dbReference type="AlphaFoldDB" id="A0A9W5VW33"/>
<evidence type="ECO:0000256" key="2">
    <source>
        <dbReference type="ARBA" id="ARBA00008854"/>
    </source>
</evidence>
<evidence type="ECO:0000256" key="5">
    <source>
        <dbReference type="ARBA" id="ARBA00023136"/>
    </source>
</evidence>
<dbReference type="PANTHER" id="PTHR34478">
    <property type="entry name" value="PROTEIN LEMA"/>
    <property type="match status" value="1"/>
</dbReference>
<dbReference type="OrthoDB" id="9804152at2"/>
<dbReference type="Proteomes" id="UP000014387">
    <property type="component" value="Unassembled WGS sequence"/>
</dbReference>
<dbReference type="InterPro" id="IPR023353">
    <property type="entry name" value="LemA-like_dom_sf"/>
</dbReference>
<evidence type="ECO:0000256" key="3">
    <source>
        <dbReference type="ARBA" id="ARBA00022692"/>
    </source>
</evidence>
<dbReference type="RefSeq" id="WP_016443596.1">
    <property type="nucleotide sequence ID" value="NZ_KE150266.1"/>
</dbReference>
<evidence type="ECO:0000256" key="1">
    <source>
        <dbReference type="ARBA" id="ARBA00004167"/>
    </source>
</evidence>
<dbReference type="Pfam" id="PF04011">
    <property type="entry name" value="LemA"/>
    <property type="match status" value="1"/>
</dbReference>
<comment type="subcellular location">
    <subcellularLocation>
        <location evidence="1">Membrane</location>
        <topology evidence="1">Single-pass membrane protein</topology>
    </subcellularLocation>
</comment>
<name>A0A9W5VW33_9ACTO</name>
<keyword evidence="3 6" id="KW-0812">Transmembrane</keyword>
<accession>A0A9W5VW33</accession>
<keyword evidence="5 6" id="KW-0472">Membrane</keyword>
<dbReference type="GO" id="GO:0016020">
    <property type="term" value="C:membrane"/>
    <property type="evidence" value="ECO:0007669"/>
    <property type="project" value="UniProtKB-SubCell"/>
</dbReference>
<evidence type="ECO:0000313" key="8">
    <source>
        <dbReference type="Proteomes" id="UP000014387"/>
    </source>
</evidence>
<dbReference type="SUPFAM" id="SSF140478">
    <property type="entry name" value="LemA-like"/>
    <property type="match status" value="1"/>
</dbReference>
<dbReference type="InterPro" id="IPR007156">
    <property type="entry name" value="MamQ_LemA"/>
</dbReference>
<keyword evidence="8" id="KW-1185">Reference proteome</keyword>
<evidence type="ECO:0000256" key="6">
    <source>
        <dbReference type="SAM" id="Phobius"/>
    </source>
</evidence>
<sequence>MNAYVYMWIAVAVILMLIVFWFIAKSNQMSRYLVIIEESKKNVDIALTKRYDTIMEMLKVAKSYAEHEEKLFVNIVKLRRGASVAEMNDALVSQDNALRSIFAVGESYPQMLSSQQFLNLQSEIAKENDQLAASKRIVNSNISLLNQMVVTFPISIVAAIRGIKQVDFLREDDVNAKKDISGFDYSV</sequence>
<evidence type="ECO:0000256" key="4">
    <source>
        <dbReference type="ARBA" id="ARBA00022989"/>
    </source>
</evidence>
<reference evidence="7 8" key="1">
    <citation type="submission" date="2013-05" db="EMBL/GenBank/DDBJ databases">
        <title>The Genome Sequence of Actinomyces europaeus ACS-120-V-COL10B.</title>
        <authorList>
            <consortium name="The Broad Institute Genomics Platform"/>
            <person name="Earl A."/>
            <person name="Ward D."/>
            <person name="Feldgarden M."/>
            <person name="Gevers D."/>
            <person name="Saerens B."/>
            <person name="Vaneechoutte M."/>
            <person name="Walker B."/>
            <person name="Young S."/>
            <person name="Zeng Q."/>
            <person name="Gargeya S."/>
            <person name="Fitzgerald M."/>
            <person name="Haas B."/>
            <person name="Abouelleil A."/>
            <person name="Allen A.W."/>
            <person name="Alvarado L."/>
            <person name="Arachchi H.M."/>
            <person name="Berlin A.M."/>
            <person name="Chapman S.B."/>
            <person name="Gainer-Dewar J."/>
            <person name="Goldberg J."/>
            <person name="Griggs A."/>
            <person name="Gujja S."/>
            <person name="Hansen M."/>
            <person name="Howarth C."/>
            <person name="Imamovic A."/>
            <person name="Ireland A."/>
            <person name="Larimer J."/>
            <person name="McCowan C."/>
            <person name="Murphy C."/>
            <person name="Pearson M."/>
            <person name="Poon T.W."/>
            <person name="Priest M."/>
            <person name="Roberts A."/>
            <person name="Saif S."/>
            <person name="Shea T."/>
            <person name="Sisk P."/>
            <person name="Sykes S."/>
            <person name="Wortman J."/>
            <person name="Nusbaum C."/>
            <person name="Birren B."/>
        </authorList>
    </citation>
    <scope>NUCLEOTIDE SEQUENCE [LARGE SCALE GENOMIC DNA]</scope>
    <source>
        <strain evidence="7 8">ACS-120-V-Col10b</strain>
    </source>
</reference>
<dbReference type="PANTHER" id="PTHR34478:SF1">
    <property type="entry name" value="PROTEIN LEMA"/>
    <property type="match status" value="1"/>
</dbReference>
<comment type="similarity">
    <text evidence="2">Belongs to the LemA family.</text>
</comment>
<keyword evidence="4 6" id="KW-1133">Transmembrane helix</keyword>
<proteinExistence type="inferred from homology"/>
<evidence type="ECO:0000313" key="7">
    <source>
        <dbReference type="EMBL" id="EPD30484.1"/>
    </source>
</evidence>
<dbReference type="Gene3D" id="1.20.1440.20">
    <property type="entry name" value="LemA-like domain"/>
    <property type="match status" value="1"/>
</dbReference>
<protein>
    <recommendedName>
        <fullName evidence="9">LemA family protein</fullName>
    </recommendedName>
</protein>
<organism evidence="7 8">
    <name type="scientific">Gleimia europaea ACS-120-V-Col10b</name>
    <dbReference type="NCBI Taxonomy" id="883069"/>
    <lineage>
        <taxon>Bacteria</taxon>
        <taxon>Bacillati</taxon>
        <taxon>Actinomycetota</taxon>
        <taxon>Actinomycetes</taxon>
        <taxon>Actinomycetales</taxon>
        <taxon>Actinomycetaceae</taxon>
        <taxon>Gleimia</taxon>
    </lineage>
</organism>
<feature type="transmembrane region" description="Helical" evidence="6">
    <location>
        <begin position="6"/>
        <end position="24"/>
    </location>
</feature>
<gene>
    <name evidence="7" type="ORF">HMPREF9238_00227</name>
</gene>
<dbReference type="EMBL" id="AGWN01000001">
    <property type="protein sequence ID" value="EPD30484.1"/>
    <property type="molecule type" value="Genomic_DNA"/>
</dbReference>
<comment type="caution">
    <text evidence="7">The sequence shown here is derived from an EMBL/GenBank/DDBJ whole genome shotgun (WGS) entry which is preliminary data.</text>
</comment>
<evidence type="ECO:0008006" key="9">
    <source>
        <dbReference type="Google" id="ProtNLM"/>
    </source>
</evidence>